<evidence type="ECO:0000313" key="3">
    <source>
        <dbReference type="Proteomes" id="UP001066276"/>
    </source>
</evidence>
<accession>A0AAV7U8S4</accession>
<evidence type="ECO:0000256" key="1">
    <source>
        <dbReference type="SAM" id="MobiDB-lite"/>
    </source>
</evidence>
<keyword evidence="3" id="KW-1185">Reference proteome</keyword>
<name>A0AAV7U8S4_PLEWA</name>
<feature type="compositionally biased region" description="Basic and acidic residues" evidence="1">
    <location>
        <begin position="22"/>
        <end position="41"/>
    </location>
</feature>
<feature type="region of interest" description="Disordered" evidence="1">
    <location>
        <begin position="1"/>
        <end position="56"/>
    </location>
</feature>
<evidence type="ECO:0000313" key="2">
    <source>
        <dbReference type="EMBL" id="KAJ1185218.1"/>
    </source>
</evidence>
<comment type="caution">
    <text evidence="2">The sequence shown here is derived from an EMBL/GenBank/DDBJ whole genome shotgun (WGS) entry which is preliminary data.</text>
</comment>
<dbReference type="EMBL" id="JANPWB010000005">
    <property type="protein sequence ID" value="KAJ1185218.1"/>
    <property type="molecule type" value="Genomic_DNA"/>
</dbReference>
<gene>
    <name evidence="2" type="ORF">NDU88_002012</name>
</gene>
<dbReference type="AlphaFoldDB" id="A0AAV7U8S4"/>
<proteinExistence type="predicted"/>
<protein>
    <submittedName>
        <fullName evidence="2">Uncharacterized protein</fullName>
    </submittedName>
</protein>
<dbReference type="Proteomes" id="UP001066276">
    <property type="component" value="Chromosome 3_1"/>
</dbReference>
<feature type="compositionally biased region" description="Polar residues" evidence="1">
    <location>
        <begin position="9"/>
        <end position="19"/>
    </location>
</feature>
<sequence>MSRLRGSRPLQTDAPTRGTQGRVDKEEGDNRLLTREKEDRRRSRRVHFSGQVTPARKSIANQPVSLATHKGWVLIEKLLLHLPQRQRMPRNWCG</sequence>
<reference evidence="2" key="1">
    <citation type="journal article" date="2022" name="bioRxiv">
        <title>Sequencing and chromosome-scale assembly of the giantPleurodeles waltlgenome.</title>
        <authorList>
            <person name="Brown T."/>
            <person name="Elewa A."/>
            <person name="Iarovenko S."/>
            <person name="Subramanian E."/>
            <person name="Araus A.J."/>
            <person name="Petzold A."/>
            <person name="Susuki M."/>
            <person name="Suzuki K.-i.T."/>
            <person name="Hayashi T."/>
            <person name="Toyoda A."/>
            <person name="Oliveira C."/>
            <person name="Osipova E."/>
            <person name="Leigh N.D."/>
            <person name="Simon A."/>
            <person name="Yun M.H."/>
        </authorList>
    </citation>
    <scope>NUCLEOTIDE SEQUENCE</scope>
    <source>
        <strain evidence="2">20211129_DDA</strain>
        <tissue evidence="2">Liver</tissue>
    </source>
</reference>
<organism evidence="2 3">
    <name type="scientific">Pleurodeles waltl</name>
    <name type="common">Iberian ribbed newt</name>
    <dbReference type="NCBI Taxonomy" id="8319"/>
    <lineage>
        <taxon>Eukaryota</taxon>
        <taxon>Metazoa</taxon>
        <taxon>Chordata</taxon>
        <taxon>Craniata</taxon>
        <taxon>Vertebrata</taxon>
        <taxon>Euteleostomi</taxon>
        <taxon>Amphibia</taxon>
        <taxon>Batrachia</taxon>
        <taxon>Caudata</taxon>
        <taxon>Salamandroidea</taxon>
        <taxon>Salamandridae</taxon>
        <taxon>Pleurodelinae</taxon>
        <taxon>Pleurodeles</taxon>
    </lineage>
</organism>